<dbReference type="EMBL" id="JBBPBN010000001">
    <property type="protein sequence ID" value="KAK9047727.1"/>
    <property type="molecule type" value="Genomic_DNA"/>
</dbReference>
<accession>A0ABR2UDF7</accession>
<organism evidence="1 2">
    <name type="scientific">Hibiscus sabdariffa</name>
    <name type="common">roselle</name>
    <dbReference type="NCBI Taxonomy" id="183260"/>
    <lineage>
        <taxon>Eukaryota</taxon>
        <taxon>Viridiplantae</taxon>
        <taxon>Streptophyta</taxon>
        <taxon>Embryophyta</taxon>
        <taxon>Tracheophyta</taxon>
        <taxon>Spermatophyta</taxon>
        <taxon>Magnoliopsida</taxon>
        <taxon>eudicotyledons</taxon>
        <taxon>Gunneridae</taxon>
        <taxon>Pentapetalae</taxon>
        <taxon>rosids</taxon>
        <taxon>malvids</taxon>
        <taxon>Malvales</taxon>
        <taxon>Malvaceae</taxon>
        <taxon>Malvoideae</taxon>
        <taxon>Hibiscus</taxon>
    </lineage>
</organism>
<name>A0ABR2UDF7_9ROSI</name>
<comment type="caution">
    <text evidence="1">The sequence shown here is derived from an EMBL/GenBank/DDBJ whole genome shotgun (WGS) entry which is preliminary data.</text>
</comment>
<evidence type="ECO:0000313" key="1">
    <source>
        <dbReference type="EMBL" id="KAK9047727.1"/>
    </source>
</evidence>
<gene>
    <name evidence="1" type="ORF">V6N11_053563</name>
</gene>
<sequence length="121" mass="13613">MGCFTLVFATKGRLSQPAIKSKIKVITHTRRLEIDIVALTFATSQSHMAWITQEYVTCMLGMAIHVIWLCHGGLLVDKPHRPVKDDKINNQHQLISTYGYFTATRAGKLPSAEYISQRTPV</sequence>
<evidence type="ECO:0000313" key="2">
    <source>
        <dbReference type="Proteomes" id="UP001396334"/>
    </source>
</evidence>
<dbReference type="Proteomes" id="UP001396334">
    <property type="component" value="Unassembled WGS sequence"/>
</dbReference>
<keyword evidence="2" id="KW-1185">Reference proteome</keyword>
<reference evidence="1 2" key="1">
    <citation type="journal article" date="2024" name="G3 (Bethesda)">
        <title>Genome assembly of Hibiscus sabdariffa L. provides insights into metabolisms of medicinal natural products.</title>
        <authorList>
            <person name="Kim T."/>
        </authorList>
    </citation>
    <scope>NUCLEOTIDE SEQUENCE [LARGE SCALE GENOMIC DNA]</scope>
    <source>
        <strain evidence="1">TK-2024</strain>
        <tissue evidence="1">Old leaves</tissue>
    </source>
</reference>
<proteinExistence type="predicted"/>
<protein>
    <submittedName>
        <fullName evidence="1">Uncharacterized protein</fullName>
    </submittedName>
</protein>